<evidence type="ECO:0000313" key="1">
    <source>
        <dbReference type="EMBL" id="KAL3870707.1"/>
    </source>
</evidence>
<protein>
    <submittedName>
        <fullName evidence="1">Uncharacterized protein</fullName>
    </submittedName>
</protein>
<proteinExistence type="predicted"/>
<sequence>MRKVGGPMEVVINNEMMTHASSARHKYHAYLDKKKAEKKDEKTNPKGKKRELALEEVELKSKKLHLEADIASLHASSVQKAEEAELKGLIVLVTESNAFRKRAEEKMTVVASLFKMTSKTKKQIK</sequence>
<dbReference type="Proteomes" id="UP001634394">
    <property type="component" value="Unassembled WGS sequence"/>
</dbReference>
<keyword evidence="2" id="KW-1185">Reference proteome</keyword>
<gene>
    <name evidence="1" type="ORF">ACJMK2_038751</name>
</gene>
<accession>A0ABD3W9X2</accession>
<evidence type="ECO:0000313" key="2">
    <source>
        <dbReference type="Proteomes" id="UP001634394"/>
    </source>
</evidence>
<organism evidence="1 2">
    <name type="scientific">Sinanodonta woodiana</name>
    <name type="common">Chinese pond mussel</name>
    <name type="synonym">Anodonta woodiana</name>
    <dbReference type="NCBI Taxonomy" id="1069815"/>
    <lineage>
        <taxon>Eukaryota</taxon>
        <taxon>Metazoa</taxon>
        <taxon>Spiralia</taxon>
        <taxon>Lophotrochozoa</taxon>
        <taxon>Mollusca</taxon>
        <taxon>Bivalvia</taxon>
        <taxon>Autobranchia</taxon>
        <taxon>Heteroconchia</taxon>
        <taxon>Palaeoheterodonta</taxon>
        <taxon>Unionida</taxon>
        <taxon>Unionoidea</taxon>
        <taxon>Unionidae</taxon>
        <taxon>Unioninae</taxon>
        <taxon>Sinanodonta</taxon>
    </lineage>
</organism>
<dbReference type="EMBL" id="JBJQND010000007">
    <property type="protein sequence ID" value="KAL3870707.1"/>
    <property type="molecule type" value="Genomic_DNA"/>
</dbReference>
<name>A0ABD3W9X2_SINWO</name>
<comment type="caution">
    <text evidence="1">The sequence shown here is derived from an EMBL/GenBank/DDBJ whole genome shotgun (WGS) entry which is preliminary data.</text>
</comment>
<reference evidence="1 2" key="1">
    <citation type="submission" date="2024-11" db="EMBL/GenBank/DDBJ databases">
        <title>Chromosome-level genome assembly of the freshwater bivalve Anodonta woodiana.</title>
        <authorList>
            <person name="Chen X."/>
        </authorList>
    </citation>
    <scope>NUCLEOTIDE SEQUENCE [LARGE SCALE GENOMIC DNA]</scope>
    <source>
        <strain evidence="1">MN2024</strain>
        <tissue evidence="1">Gills</tissue>
    </source>
</reference>
<dbReference type="AlphaFoldDB" id="A0ABD3W9X2"/>